<evidence type="ECO:0000256" key="8">
    <source>
        <dbReference type="ARBA" id="ARBA00022989"/>
    </source>
</evidence>
<keyword evidence="7 14" id="KW-0812">Transmembrane</keyword>
<keyword evidence="10 14" id="KW-0472">Membrane</keyword>
<comment type="catalytic activity">
    <reaction evidence="13">
        <text>a CDP-1,2-diacyl-sn-glycerol + sn-glycerol 3-phosphate = a 1,2-diacyl-sn-glycero-3-phospho-(1'-sn-glycero-3'-phosphate) + CMP + H(+)</text>
        <dbReference type="Rhea" id="RHEA:12593"/>
        <dbReference type="ChEBI" id="CHEBI:15378"/>
        <dbReference type="ChEBI" id="CHEBI:57597"/>
        <dbReference type="ChEBI" id="CHEBI:58332"/>
        <dbReference type="ChEBI" id="CHEBI:60110"/>
        <dbReference type="ChEBI" id="CHEBI:60377"/>
        <dbReference type="EC" id="2.7.8.5"/>
    </reaction>
</comment>
<dbReference type="InterPro" id="IPR043130">
    <property type="entry name" value="CDP-OH_PTrfase_TM_dom"/>
</dbReference>
<keyword evidence="12" id="KW-1208">Phospholipid metabolism</keyword>
<evidence type="ECO:0000256" key="9">
    <source>
        <dbReference type="ARBA" id="ARBA00023098"/>
    </source>
</evidence>
<sequence length="189" mass="20391">MKPAGLLPWVPNLITLARFLAVPGLVYFVLLGQTAAAFWIFVAAGVSDALDGLIAKRWHCVTRLGTFLDPLADKVLLVASYVTLGMQDYIPLWLVILVVSRDLMIIGGAVLYHQLTDDLKPRPLMISKVNTAMQILLVAVILAQPGLGIALPTVIDSLLIWATGLTTLLSGAAYVITWGGAAMRSENRE</sequence>
<feature type="transmembrane region" description="Helical" evidence="14">
    <location>
        <begin position="90"/>
        <end position="112"/>
    </location>
</feature>
<keyword evidence="9" id="KW-0443">Lipid metabolism</keyword>
<evidence type="ECO:0000313" key="15">
    <source>
        <dbReference type="EMBL" id="MDF2097176.1"/>
    </source>
</evidence>
<dbReference type="PANTHER" id="PTHR14269:SF11">
    <property type="entry name" value="CDP-DIACYLGLYCEROL--GLYCEROL-3-PHOSPHATE 3-PHOSPHATIDYLTRANSFERASE"/>
    <property type="match status" value="1"/>
</dbReference>
<organism evidence="15 16">
    <name type="scientific">Aquibaculum arenosum</name>
    <dbReference type="NCBI Taxonomy" id="3032591"/>
    <lineage>
        <taxon>Bacteria</taxon>
        <taxon>Pseudomonadati</taxon>
        <taxon>Pseudomonadota</taxon>
        <taxon>Alphaproteobacteria</taxon>
        <taxon>Rhodospirillales</taxon>
        <taxon>Rhodovibrionaceae</taxon>
        <taxon>Aquibaculum</taxon>
    </lineage>
</organism>
<dbReference type="Proteomes" id="UP001215503">
    <property type="component" value="Unassembled WGS sequence"/>
</dbReference>
<comment type="similarity">
    <text evidence="3">Belongs to the CDP-alcohol phosphatidyltransferase class-I family.</text>
</comment>
<keyword evidence="8 14" id="KW-1133">Transmembrane helix</keyword>
<evidence type="ECO:0000256" key="11">
    <source>
        <dbReference type="ARBA" id="ARBA00023209"/>
    </source>
</evidence>
<reference evidence="15 16" key="1">
    <citation type="submission" date="2023-03" db="EMBL/GenBank/DDBJ databases">
        <title>Fodinicurvata sp. CAU 1616 isolated from sea sendiment.</title>
        <authorList>
            <person name="Kim W."/>
        </authorList>
    </citation>
    <scope>NUCLEOTIDE SEQUENCE [LARGE SCALE GENOMIC DNA]</scope>
    <source>
        <strain evidence="15 16">CAU 1616</strain>
    </source>
</reference>
<dbReference type="InterPro" id="IPR050324">
    <property type="entry name" value="CDP-alcohol_PTase-I"/>
</dbReference>
<comment type="caution">
    <text evidence="15">The sequence shown here is derived from an EMBL/GenBank/DDBJ whole genome shotgun (WGS) entry which is preliminary data.</text>
</comment>
<dbReference type="RefSeq" id="WP_275823957.1">
    <property type="nucleotide sequence ID" value="NZ_JARHUD010000010.1"/>
</dbReference>
<dbReference type="PANTHER" id="PTHR14269">
    <property type="entry name" value="CDP-DIACYLGLYCEROL--GLYCEROL-3-PHOSPHATE 3-PHOSPHATIDYLTRANSFERASE-RELATED"/>
    <property type="match status" value="1"/>
</dbReference>
<evidence type="ECO:0000256" key="14">
    <source>
        <dbReference type="SAM" id="Phobius"/>
    </source>
</evidence>
<evidence type="ECO:0000256" key="13">
    <source>
        <dbReference type="ARBA" id="ARBA00048586"/>
    </source>
</evidence>
<comment type="pathway">
    <text evidence="2">Phospholipid metabolism; phosphatidylglycerol biosynthesis; phosphatidylglycerol from CDP-diacylglycerol: step 1/2.</text>
</comment>
<name>A0ABT5YQD4_9PROT</name>
<evidence type="ECO:0000313" key="16">
    <source>
        <dbReference type="Proteomes" id="UP001215503"/>
    </source>
</evidence>
<comment type="subcellular location">
    <subcellularLocation>
        <location evidence="1">Membrane</location>
        <topology evidence="1">Multi-pass membrane protein</topology>
    </subcellularLocation>
</comment>
<dbReference type="InterPro" id="IPR004570">
    <property type="entry name" value="Phosphatidylglycerol_P_synth"/>
</dbReference>
<evidence type="ECO:0000256" key="6">
    <source>
        <dbReference type="ARBA" id="ARBA00022516"/>
    </source>
</evidence>
<dbReference type="Gene3D" id="1.20.120.1760">
    <property type="match status" value="1"/>
</dbReference>
<dbReference type="InterPro" id="IPR000462">
    <property type="entry name" value="CDP-OH_P_trans"/>
</dbReference>
<keyword evidence="11" id="KW-0594">Phospholipid biosynthesis</keyword>
<evidence type="ECO:0000256" key="4">
    <source>
        <dbReference type="ARBA" id="ARBA00013170"/>
    </source>
</evidence>
<evidence type="ECO:0000256" key="5">
    <source>
        <dbReference type="ARBA" id="ARBA00014944"/>
    </source>
</evidence>
<dbReference type="EC" id="2.7.8.5" evidence="4"/>
<proteinExistence type="inferred from homology"/>
<keyword evidence="16" id="KW-1185">Reference proteome</keyword>
<keyword evidence="6" id="KW-0444">Lipid biosynthesis</keyword>
<dbReference type="Pfam" id="PF01066">
    <property type="entry name" value="CDP-OH_P_transf"/>
    <property type="match status" value="1"/>
</dbReference>
<accession>A0ABT5YQD4</accession>
<evidence type="ECO:0000256" key="2">
    <source>
        <dbReference type="ARBA" id="ARBA00005042"/>
    </source>
</evidence>
<evidence type="ECO:0000256" key="10">
    <source>
        <dbReference type="ARBA" id="ARBA00023136"/>
    </source>
</evidence>
<gene>
    <name evidence="15" type="ORF">P2G67_14435</name>
</gene>
<evidence type="ECO:0000256" key="7">
    <source>
        <dbReference type="ARBA" id="ARBA00022692"/>
    </source>
</evidence>
<dbReference type="PIRSF" id="PIRSF000847">
    <property type="entry name" value="Phos_ph_gly_syn"/>
    <property type="match status" value="1"/>
</dbReference>
<dbReference type="EMBL" id="JARHUD010000010">
    <property type="protein sequence ID" value="MDF2097176.1"/>
    <property type="molecule type" value="Genomic_DNA"/>
</dbReference>
<feature type="transmembrane region" description="Helical" evidence="14">
    <location>
        <begin position="133"/>
        <end position="152"/>
    </location>
</feature>
<evidence type="ECO:0000256" key="1">
    <source>
        <dbReference type="ARBA" id="ARBA00004141"/>
    </source>
</evidence>
<evidence type="ECO:0000256" key="3">
    <source>
        <dbReference type="ARBA" id="ARBA00010441"/>
    </source>
</evidence>
<protein>
    <recommendedName>
        <fullName evidence="5">CDP-diacylglycerol--glycerol-3-phosphate 3-phosphatidyltransferase</fullName>
        <ecNumber evidence="4">2.7.8.5</ecNumber>
    </recommendedName>
</protein>
<evidence type="ECO:0000256" key="12">
    <source>
        <dbReference type="ARBA" id="ARBA00023264"/>
    </source>
</evidence>
<feature type="transmembrane region" description="Helical" evidence="14">
    <location>
        <begin position="158"/>
        <end position="181"/>
    </location>
</feature>